<keyword evidence="4 7" id="KW-0472">Membrane</keyword>
<dbReference type="GO" id="GO:0005886">
    <property type="term" value="C:plasma membrane"/>
    <property type="evidence" value="ECO:0007669"/>
    <property type="project" value="UniProtKB-SubCell"/>
</dbReference>
<dbReference type="EMBL" id="CP029347">
    <property type="protein sequence ID" value="AWL12554.1"/>
    <property type="molecule type" value="Genomic_DNA"/>
</dbReference>
<feature type="transmembrane region" description="Helical" evidence="7">
    <location>
        <begin position="49"/>
        <end position="70"/>
    </location>
</feature>
<dbReference type="AlphaFoldDB" id="A0A2S2E4H9"/>
<evidence type="ECO:0000256" key="7">
    <source>
        <dbReference type="RuleBase" id="RU362064"/>
    </source>
</evidence>
<keyword evidence="2 7" id="KW-0812">Transmembrane</keyword>
<dbReference type="PANTHER" id="PTHR38766:SF1">
    <property type="entry name" value="FLAGELLAR PROTEIN FLIO"/>
    <property type="match status" value="1"/>
</dbReference>
<evidence type="ECO:0000256" key="5">
    <source>
        <dbReference type="ARBA" id="ARBA00023143"/>
    </source>
</evidence>
<dbReference type="Pfam" id="PF04347">
    <property type="entry name" value="FliO"/>
    <property type="match status" value="1"/>
</dbReference>
<keyword evidence="5 7" id="KW-0975">Bacterial flagellum</keyword>
<evidence type="ECO:0000256" key="4">
    <source>
        <dbReference type="ARBA" id="ARBA00023136"/>
    </source>
</evidence>
<sequence length="157" mass="16558">MLLVKSNVSRSLNKAPLISSVLSLAWLPMTVAGQESESSPRTVGSSADLLTLGLSLAVVIGVIYALAYVLKRMNVSHTGNRQIKVVASAAMGTRERVCVIEVAGEQHLLGVTANQISHLATLSEHIDTSSSEVTVPFKDRLAQFMNGSAAQNKGSGQ</sequence>
<evidence type="ECO:0000256" key="1">
    <source>
        <dbReference type="ARBA" id="ARBA00022475"/>
    </source>
</evidence>
<keyword evidence="1 7" id="KW-1003">Cell membrane</keyword>
<evidence type="ECO:0000313" key="9">
    <source>
        <dbReference type="Proteomes" id="UP000245728"/>
    </source>
</evidence>
<keyword evidence="3 7" id="KW-1133">Transmembrane helix</keyword>
<evidence type="ECO:0000256" key="6">
    <source>
        <dbReference type="ARBA" id="ARBA00037937"/>
    </source>
</evidence>
<gene>
    <name evidence="8" type="ORF">HMF8227_02093</name>
</gene>
<reference evidence="8 9" key="1">
    <citation type="submission" date="2018-05" db="EMBL/GenBank/DDBJ databases">
        <title>Salinimonas sp. HMF8227 Genome sequencing and assembly.</title>
        <authorList>
            <person name="Kang H."/>
            <person name="Kang J."/>
            <person name="Cha I."/>
            <person name="Kim H."/>
            <person name="Joh K."/>
        </authorList>
    </citation>
    <scope>NUCLEOTIDE SEQUENCE [LARGE SCALE GENOMIC DNA]</scope>
    <source>
        <strain evidence="8 9">HMF8227</strain>
    </source>
</reference>
<accession>A0A2S2E4H9</accession>
<dbReference type="InterPro" id="IPR052205">
    <property type="entry name" value="FliO/MopB"/>
</dbReference>
<dbReference type="KEGG" id="salh:HMF8227_02093"/>
<evidence type="ECO:0000256" key="2">
    <source>
        <dbReference type="ARBA" id="ARBA00022692"/>
    </source>
</evidence>
<keyword evidence="9" id="KW-1185">Reference proteome</keyword>
<dbReference type="GO" id="GO:0044781">
    <property type="term" value="P:bacterial-type flagellum organization"/>
    <property type="evidence" value="ECO:0007669"/>
    <property type="project" value="UniProtKB-UniRule"/>
</dbReference>
<dbReference type="NCBIfam" id="TIGR03500">
    <property type="entry name" value="FliO_TIGR"/>
    <property type="match status" value="1"/>
</dbReference>
<protein>
    <recommendedName>
        <fullName evidence="7">Flagellar protein</fullName>
    </recommendedName>
</protein>
<dbReference type="InterPro" id="IPR022781">
    <property type="entry name" value="Flagellar_biosynth_FliO"/>
</dbReference>
<name>A0A2S2E4H9_9ALTE</name>
<evidence type="ECO:0000313" key="8">
    <source>
        <dbReference type="EMBL" id="AWL12554.1"/>
    </source>
</evidence>
<comment type="subcellular location">
    <subcellularLocation>
        <location evidence="7">Cell membrane</location>
    </subcellularLocation>
    <subcellularLocation>
        <location evidence="7">Bacterial flagellum basal body</location>
    </subcellularLocation>
</comment>
<proteinExistence type="inferred from homology"/>
<organism evidence="8 9">
    <name type="scientific">Saliniradius amylolyticus</name>
    <dbReference type="NCBI Taxonomy" id="2183582"/>
    <lineage>
        <taxon>Bacteria</taxon>
        <taxon>Pseudomonadati</taxon>
        <taxon>Pseudomonadota</taxon>
        <taxon>Gammaproteobacteria</taxon>
        <taxon>Alteromonadales</taxon>
        <taxon>Alteromonadaceae</taxon>
        <taxon>Saliniradius</taxon>
    </lineage>
</organism>
<dbReference type="RefSeq" id="WP_239421283.1">
    <property type="nucleotide sequence ID" value="NZ_CP029347.1"/>
</dbReference>
<dbReference type="Proteomes" id="UP000245728">
    <property type="component" value="Chromosome"/>
</dbReference>
<dbReference type="PANTHER" id="PTHR38766">
    <property type="entry name" value="FLAGELLAR PROTEIN FLIO"/>
    <property type="match status" value="1"/>
</dbReference>
<comment type="similarity">
    <text evidence="6 7">Belongs to the FliO/MopB family.</text>
</comment>
<dbReference type="GO" id="GO:0009425">
    <property type="term" value="C:bacterial-type flagellum basal body"/>
    <property type="evidence" value="ECO:0007669"/>
    <property type="project" value="UniProtKB-SubCell"/>
</dbReference>
<evidence type="ECO:0000256" key="3">
    <source>
        <dbReference type="ARBA" id="ARBA00022989"/>
    </source>
</evidence>